<accession>A0AAV7W3P3</accession>
<protein>
    <submittedName>
        <fullName evidence="1">Uncharacterized protein</fullName>
    </submittedName>
</protein>
<evidence type="ECO:0000313" key="2">
    <source>
        <dbReference type="Proteomes" id="UP001066276"/>
    </source>
</evidence>
<keyword evidence="2" id="KW-1185">Reference proteome</keyword>
<organism evidence="1 2">
    <name type="scientific">Pleurodeles waltl</name>
    <name type="common">Iberian ribbed newt</name>
    <dbReference type="NCBI Taxonomy" id="8319"/>
    <lineage>
        <taxon>Eukaryota</taxon>
        <taxon>Metazoa</taxon>
        <taxon>Chordata</taxon>
        <taxon>Craniata</taxon>
        <taxon>Vertebrata</taxon>
        <taxon>Euteleostomi</taxon>
        <taxon>Amphibia</taxon>
        <taxon>Batrachia</taxon>
        <taxon>Caudata</taxon>
        <taxon>Salamandroidea</taxon>
        <taxon>Salamandridae</taxon>
        <taxon>Pleurodelinae</taxon>
        <taxon>Pleurodeles</taxon>
    </lineage>
</organism>
<gene>
    <name evidence="1" type="ORF">NDU88_002747</name>
</gene>
<dbReference type="EMBL" id="JANPWB010000002">
    <property type="protein sequence ID" value="KAJ1207356.1"/>
    <property type="molecule type" value="Genomic_DNA"/>
</dbReference>
<name>A0AAV7W3P3_PLEWA</name>
<proteinExistence type="predicted"/>
<dbReference type="Proteomes" id="UP001066276">
    <property type="component" value="Chromosome 1_2"/>
</dbReference>
<evidence type="ECO:0000313" key="1">
    <source>
        <dbReference type="EMBL" id="KAJ1207356.1"/>
    </source>
</evidence>
<sequence>MIRPCWLLAESESELFVSWLDRGCMHENLFTTFKTSACSAITCDFVGPDLVLCIDLFLRRGCEVSHSFCVWVSAVGSIRPFACIQVHASSDVGNMWDLSPSTTRSLPGYIKENE</sequence>
<comment type="caution">
    <text evidence="1">The sequence shown here is derived from an EMBL/GenBank/DDBJ whole genome shotgun (WGS) entry which is preliminary data.</text>
</comment>
<reference evidence="1" key="1">
    <citation type="journal article" date="2022" name="bioRxiv">
        <title>Sequencing and chromosome-scale assembly of the giantPleurodeles waltlgenome.</title>
        <authorList>
            <person name="Brown T."/>
            <person name="Elewa A."/>
            <person name="Iarovenko S."/>
            <person name="Subramanian E."/>
            <person name="Araus A.J."/>
            <person name="Petzold A."/>
            <person name="Susuki M."/>
            <person name="Suzuki K.-i.T."/>
            <person name="Hayashi T."/>
            <person name="Toyoda A."/>
            <person name="Oliveira C."/>
            <person name="Osipova E."/>
            <person name="Leigh N.D."/>
            <person name="Simon A."/>
            <person name="Yun M.H."/>
        </authorList>
    </citation>
    <scope>NUCLEOTIDE SEQUENCE</scope>
    <source>
        <strain evidence="1">20211129_DDA</strain>
        <tissue evidence="1">Liver</tissue>
    </source>
</reference>
<dbReference type="AlphaFoldDB" id="A0AAV7W3P3"/>